<dbReference type="Pfam" id="PF03814">
    <property type="entry name" value="KdpA"/>
    <property type="match status" value="1"/>
</dbReference>
<dbReference type="GO" id="GO:0005886">
    <property type="term" value="C:plasma membrane"/>
    <property type="evidence" value="ECO:0007669"/>
    <property type="project" value="UniProtKB-SubCell"/>
</dbReference>
<feature type="transmembrane region" description="Helical" evidence="9">
    <location>
        <begin position="55"/>
        <end position="76"/>
    </location>
</feature>
<keyword evidence="5 9" id="KW-0630">Potassium</keyword>
<reference evidence="10 11" key="1">
    <citation type="submission" date="2020-08" db="EMBL/GenBank/DDBJ databases">
        <title>Sequencing the genomes of 1000 actinobacteria strains.</title>
        <authorList>
            <person name="Klenk H.-P."/>
        </authorList>
    </citation>
    <scope>NUCLEOTIDE SEQUENCE [LARGE SCALE GENOMIC DNA]</scope>
    <source>
        <strain evidence="10 11">DSM 45809</strain>
    </source>
</reference>
<dbReference type="Proteomes" id="UP000546162">
    <property type="component" value="Unassembled WGS sequence"/>
</dbReference>
<dbReference type="EMBL" id="JACHNB010000001">
    <property type="protein sequence ID" value="MBB4742171.1"/>
    <property type="molecule type" value="Genomic_DNA"/>
</dbReference>
<feature type="transmembrane region" description="Helical" evidence="9">
    <location>
        <begin position="122"/>
        <end position="147"/>
    </location>
</feature>
<keyword evidence="2 9" id="KW-1003">Cell membrane</keyword>
<evidence type="ECO:0000256" key="1">
    <source>
        <dbReference type="ARBA" id="ARBA00022448"/>
    </source>
</evidence>
<dbReference type="InterPro" id="IPR004623">
    <property type="entry name" value="KdpA"/>
</dbReference>
<evidence type="ECO:0000256" key="6">
    <source>
        <dbReference type="ARBA" id="ARBA00022989"/>
    </source>
</evidence>
<comment type="caution">
    <text evidence="10">The sequence shown here is derived from an EMBL/GenBank/DDBJ whole genome shotgun (WGS) entry which is preliminary data.</text>
</comment>
<accession>A0A7W7M9S4</accession>
<evidence type="ECO:0000256" key="5">
    <source>
        <dbReference type="ARBA" id="ARBA00022958"/>
    </source>
</evidence>
<evidence type="ECO:0000256" key="9">
    <source>
        <dbReference type="HAMAP-Rule" id="MF_00275"/>
    </source>
</evidence>
<comment type="subunit">
    <text evidence="9">The system is composed of three essential subunits: KdpA, KdpB and KdpC.</text>
</comment>
<dbReference type="PIRSF" id="PIRSF001294">
    <property type="entry name" value="K_ATPaseA"/>
    <property type="match status" value="1"/>
</dbReference>
<dbReference type="PANTHER" id="PTHR30607">
    <property type="entry name" value="POTASSIUM-TRANSPORTING ATPASE A CHAIN"/>
    <property type="match status" value="1"/>
</dbReference>
<gene>
    <name evidence="9" type="primary">kdpA</name>
    <name evidence="10" type="ORF">BJY16_005630</name>
</gene>
<dbReference type="NCBIfam" id="TIGR00680">
    <property type="entry name" value="kdpA"/>
    <property type="match status" value="1"/>
</dbReference>
<proteinExistence type="inferred from homology"/>
<dbReference type="GO" id="GO:0030955">
    <property type="term" value="F:potassium ion binding"/>
    <property type="evidence" value="ECO:0007669"/>
    <property type="project" value="UniProtKB-UniRule"/>
</dbReference>
<evidence type="ECO:0000313" key="10">
    <source>
        <dbReference type="EMBL" id="MBB4742171.1"/>
    </source>
</evidence>
<dbReference type="PANTHER" id="PTHR30607:SF2">
    <property type="entry name" value="POTASSIUM-TRANSPORTING ATPASE POTASSIUM-BINDING SUBUNIT"/>
    <property type="match status" value="1"/>
</dbReference>
<organism evidence="10 11">
    <name type="scientific">Actinoplanes octamycinicus</name>
    <dbReference type="NCBI Taxonomy" id="135948"/>
    <lineage>
        <taxon>Bacteria</taxon>
        <taxon>Bacillati</taxon>
        <taxon>Actinomycetota</taxon>
        <taxon>Actinomycetes</taxon>
        <taxon>Micromonosporales</taxon>
        <taxon>Micromonosporaceae</taxon>
        <taxon>Actinoplanes</taxon>
    </lineage>
</organism>
<protein>
    <recommendedName>
        <fullName evidence="9">Potassium-transporting ATPase potassium-binding subunit</fullName>
    </recommendedName>
    <alternativeName>
        <fullName evidence="9">ATP phosphohydrolase [potassium-transporting] A chain</fullName>
    </alternativeName>
    <alternativeName>
        <fullName evidence="9">Potassium-binding and translocating subunit A</fullName>
    </alternativeName>
    <alternativeName>
        <fullName evidence="9">Potassium-translocating ATPase A chain</fullName>
    </alternativeName>
</protein>
<keyword evidence="11" id="KW-1185">Reference proteome</keyword>
<dbReference type="GO" id="GO:0008556">
    <property type="term" value="F:P-type potassium transmembrane transporter activity"/>
    <property type="evidence" value="ECO:0007669"/>
    <property type="project" value="InterPro"/>
</dbReference>
<evidence type="ECO:0000256" key="7">
    <source>
        <dbReference type="ARBA" id="ARBA00023065"/>
    </source>
</evidence>
<dbReference type="RefSeq" id="WP_185042577.1">
    <property type="nucleotide sequence ID" value="NZ_BAABFG010000005.1"/>
</dbReference>
<dbReference type="HAMAP" id="MF_00275">
    <property type="entry name" value="KdpA"/>
    <property type="match status" value="1"/>
</dbReference>
<keyword evidence="6 9" id="KW-1133">Transmembrane helix</keyword>
<comment type="similarity">
    <text evidence="9">Belongs to the KdpA family.</text>
</comment>
<evidence type="ECO:0000256" key="8">
    <source>
        <dbReference type="ARBA" id="ARBA00023136"/>
    </source>
</evidence>
<feature type="transmembrane region" description="Helical" evidence="9">
    <location>
        <begin position="475"/>
        <end position="496"/>
    </location>
</feature>
<feature type="transmembrane region" description="Helical" evidence="9">
    <location>
        <begin position="245"/>
        <end position="264"/>
    </location>
</feature>
<sequence>MAGWLFVIALVAALVAVYRPFGDHMYRVVTGKRHTVVERGVYRLVGVDADAGQTWAVYARSVLAFSAVSILFLYALLRLQDRLWLSLGMDPVTSHLAWNTAVSFTTNTNWQAYSGESTMGHLAQMAGLAVQNFVSAAAGIAVAVALVRGFAARSRSTLGNFWVDLIRIVLRVLLPICVLVTVVFMIGGMVQNLSAGTGITTLTGATQHLTGGPVASQEAIKELGTNGGGFFNANSAHPFENPTAWTNWLEVFLILLIPFCLPRVFGRMVGQHRQGYAIVAVMAVLALGSTALTVGFETHGAGTVPQAVGAAMEGKEVRFGVPNSATFAAATTLTSTGAVDSLHDSYTALGGMMPIVSMMLGEVAPGGTGSGLYGLLILAVITVFVAGLMVGRTPEYLGKKISAREIKLASLYFLITPALVLGGTAAAFATGTNATALNAGPHGLSEVLYAFTSAANNNGSAFAGITVNTPWWDTALGLAMLLGRFLPMILVLALAGSLAKQPPVPASEGTLPTHQPLFVGMLAGVTVVLVALTFLPALALGPLAEGLS</sequence>
<keyword evidence="1 9" id="KW-0813">Transport</keyword>
<keyword evidence="7 9" id="KW-0406">Ion transport</keyword>
<feature type="transmembrane region" description="Helical" evidence="9">
    <location>
        <begin position="276"/>
        <end position="296"/>
    </location>
</feature>
<dbReference type="AlphaFoldDB" id="A0A7W7M9S4"/>
<name>A0A7W7M9S4_9ACTN</name>
<comment type="subcellular location">
    <subcellularLocation>
        <location evidence="9">Cell membrane</location>
        <topology evidence="9">Multi-pass membrane protein</topology>
    </subcellularLocation>
</comment>
<evidence type="ECO:0000256" key="4">
    <source>
        <dbReference type="ARBA" id="ARBA00022692"/>
    </source>
</evidence>
<keyword evidence="3 9" id="KW-0633">Potassium transport</keyword>
<feature type="transmembrane region" description="Helical" evidence="9">
    <location>
        <begin position="372"/>
        <end position="390"/>
    </location>
</feature>
<comment type="caution">
    <text evidence="9">Lacks conserved residue(s) required for the propagation of feature annotation.</text>
</comment>
<feature type="transmembrane region" description="Helical" evidence="9">
    <location>
        <begin position="517"/>
        <end position="539"/>
    </location>
</feature>
<keyword evidence="4 9" id="KW-0812">Transmembrane</keyword>
<evidence type="ECO:0000256" key="2">
    <source>
        <dbReference type="ARBA" id="ARBA00022475"/>
    </source>
</evidence>
<evidence type="ECO:0000256" key="3">
    <source>
        <dbReference type="ARBA" id="ARBA00022538"/>
    </source>
</evidence>
<keyword evidence="8 9" id="KW-0472">Membrane</keyword>
<evidence type="ECO:0000313" key="11">
    <source>
        <dbReference type="Proteomes" id="UP000546162"/>
    </source>
</evidence>
<comment type="function">
    <text evidence="9">Part of the high-affinity ATP-driven potassium transport (or Kdp) system, which catalyzes the hydrolysis of ATP coupled with the electrogenic transport of potassium into the cytoplasm. This subunit binds the extracellular potassium ions and delivers the ions to the membrane domain of KdpB through an intramembrane tunnel.</text>
</comment>
<feature type="transmembrane region" description="Helical" evidence="9">
    <location>
        <begin position="168"/>
        <end position="190"/>
    </location>
</feature>
<feature type="transmembrane region" description="Helical" evidence="9">
    <location>
        <begin position="411"/>
        <end position="429"/>
    </location>
</feature>